<dbReference type="PANTHER" id="PTHR45138:SF9">
    <property type="entry name" value="DIGUANYLATE CYCLASE DGCM-RELATED"/>
    <property type="match status" value="1"/>
</dbReference>
<dbReference type="AlphaFoldDB" id="A0A2G9CDU6"/>
<gene>
    <name evidence="6" type="ORF">CS062_03020</name>
</gene>
<dbReference type="InterPro" id="IPR011110">
    <property type="entry name" value="Reg_prop"/>
</dbReference>
<dbReference type="CDD" id="cd01949">
    <property type="entry name" value="GGDEF"/>
    <property type="match status" value="1"/>
</dbReference>
<evidence type="ECO:0000313" key="7">
    <source>
        <dbReference type="Proteomes" id="UP000231501"/>
    </source>
</evidence>
<dbReference type="SUPFAM" id="SSF63829">
    <property type="entry name" value="Calcium-dependent phosphotriesterase"/>
    <property type="match status" value="3"/>
</dbReference>
<dbReference type="NCBIfam" id="TIGR00254">
    <property type="entry name" value="GGDEF"/>
    <property type="match status" value="1"/>
</dbReference>
<dbReference type="InterPro" id="IPR013783">
    <property type="entry name" value="Ig-like_fold"/>
</dbReference>
<dbReference type="GO" id="GO:0052621">
    <property type="term" value="F:diguanylate cyclase activity"/>
    <property type="evidence" value="ECO:0007669"/>
    <property type="project" value="UniProtKB-EC"/>
</dbReference>
<feature type="signal peptide" evidence="4">
    <location>
        <begin position="1"/>
        <end position="40"/>
    </location>
</feature>
<organism evidence="6 7">
    <name type="scientific">Roseateles chitinivorans</name>
    <dbReference type="NCBI Taxonomy" id="2917965"/>
    <lineage>
        <taxon>Bacteria</taxon>
        <taxon>Pseudomonadati</taxon>
        <taxon>Pseudomonadota</taxon>
        <taxon>Betaproteobacteria</taxon>
        <taxon>Burkholderiales</taxon>
        <taxon>Sphaerotilaceae</taxon>
        <taxon>Roseateles</taxon>
    </lineage>
</organism>
<proteinExistence type="predicted"/>
<dbReference type="Gene3D" id="3.30.70.270">
    <property type="match status" value="1"/>
</dbReference>
<dbReference type="PROSITE" id="PS50887">
    <property type="entry name" value="GGDEF"/>
    <property type="match status" value="1"/>
</dbReference>
<protein>
    <recommendedName>
        <fullName evidence="1">diguanylate cyclase</fullName>
        <ecNumber evidence="1">2.7.7.65</ecNumber>
    </recommendedName>
</protein>
<accession>A0A2G9CDU6</accession>
<evidence type="ECO:0000313" key="6">
    <source>
        <dbReference type="EMBL" id="PIM54608.1"/>
    </source>
</evidence>
<dbReference type="InterPro" id="IPR050469">
    <property type="entry name" value="Diguanylate_Cyclase"/>
</dbReference>
<reference evidence="6 7" key="1">
    <citation type="submission" date="2017-11" db="EMBL/GenBank/DDBJ databases">
        <title>Draft genome sequence of Mitsuaria sp. HWN-4.</title>
        <authorList>
            <person name="Gundlapally S.R."/>
        </authorList>
    </citation>
    <scope>NUCLEOTIDE SEQUENCE [LARGE SCALE GENOMIC DNA]</scope>
    <source>
        <strain evidence="6 7">HWN-4</strain>
    </source>
</reference>
<sequence length="1019" mass="108487">MTSDRSAPTVPADSVPSASLRRAVAAVALLLAAALAPAAAAPVAAASAASHPAAAASAIVPGDLADPVREVSQYKIDLWQTEQGLPLNTVQALLQSRDGGLWIGTAGGLARFDGKRFVSFDAAQAPDVASQPVFALLEDRQGRLWIGHPGGVAVYAQGRFSAAISKTQAGGRRIWSLAEDPSGAIWAAGDGALVRWKDGVVKTFGAADGLPAARLRTVAFDRAGTLWIATTGAGLFAMTPDGKFHVFDASTGFPHPQVRFVLPDPAGGIWAATAGGGLVRLQAVDRPDMRVYTTADGLPSDHLTALARDLRGDLWIGSWGAGVSRFHDGRFSTISAGPGPAGGLAGAQIWSLMADREGSLWVGTWVDGLNRLRNRAFTPIGTPEGLSHDNVRSVVAARDGAIWAATAGGGINRLQGGRITTLRQADGLPSDEVSTMHEARDGTLWIGTYTAGVARRLPDGRIERFGPDSGLPGVEVRAVYEDRDGTVWVGTRSALARFNGRGFEQIRARGLPDEGVAAILQDRAGTLWFGTTGQGLVRWRDGQARHFSTADGLLSDWVIALKEDASGALWIGTNGEGINRLKDGKIGAVRPADGLWDGLAQVLLEDRAGYFWITCNRGFYRVARDDLDGLIDGRLKQVRSVGFGPGDALRATSFAGNLQAAGAIDAAGRAWLPSSSGLVVVDPERLPGGGTPPAVRIEQIKVDGVPMPLDGRPLDLPPGPVALSVSLAASTLREADRVRFRFWMEGLSRGWTDVGQDRELTFPALSHGEYRLRLAASADGQRWREAERPLPVTVRPRFHETGWFHLLVGLAAIGGFAGAVMLRMRQLRRRQVEMERLVAQRTEELRQANEHLKQLSFLDAVTGLPNRRRFNEAAEEEWRRARRARTSLALVLADVDAFKRYNDQLGHLKGDECLAAVGAVLGASIGRAGDLAARYGGEEFVVLLPGADRDAAHRVAEHIRAGIESLAIAHPASPVGPVITVSLGVAACVPDDERGLESLIAEADDALYAAKRDGRNRVR</sequence>
<dbReference type="EMBL" id="PEOG01000008">
    <property type="protein sequence ID" value="PIM54608.1"/>
    <property type="molecule type" value="Genomic_DNA"/>
</dbReference>
<evidence type="ECO:0000256" key="2">
    <source>
        <dbReference type="ARBA" id="ARBA00034247"/>
    </source>
</evidence>
<dbReference type="InterPro" id="IPR043128">
    <property type="entry name" value="Rev_trsase/Diguanyl_cyclase"/>
</dbReference>
<dbReference type="SMART" id="SM00267">
    <property type="entry name" value="GGDEF"/>
    <property type="match status" value="1"/>
</dbReference>
<name>A0A2G9CDU6_9BURK</name>
<feature type="chain" id="PRO_5013829539" description="diguanylate cyclase" evidence="4">
    <location>
        <begin position="41"/>
        <end position="1019"/>
    </location>
</feature>
<dbReference type="FunFam" id="3.30.70.270:FF:000001">
    <property type="entry name" value="Diguanylate cyclase domain protein"/>
    <property type="match status" value="1"/>
</dbReference>
<dbReference type="Gene3D" id="2.130.10.10">
    <property type="entry name" value="YVTN repeat-like/Quinoprotein amine dehydrogenase"/>
    <property type="match status" value="2"/>
</dbReference>
<dbReference type="InterPro" id="IPR006311">
    <property type="entry name" value="TAT_signal"/>
</dbReference>
<evidence type="ECO:0000256" key="4">
    <source>
        <dbReference type="SAM" id="SignalP"/>
    </source>
</evidence>
<evidence type="ECO:0000259" key="5">
    <source>
        <dbReference type="PROSITE" id="PS50887"/>
    </source>
</evidence>
<keyword evidence="3" id="KW-0472">Membrane</keyword>
<evidence type="ECO:0000256" key="1">
    <source>
        <dbReference type="ARBA" id="ARBA00012528"/>
    </source>
</evidence>
<dbReference type="Pfam" id="PF00990">
    <property type="entry name" value="GGDEF"/>
    <property type="match status" value="1"/>
</dbReference>
<keyword evidence="3" id="KW-0812">Transmembrane</keyword>
<dbReference type="Gene3D" id="2.60.40.10">
    <property type="entry name" value="Immunoglobulins"/>
    <property type="match status" value="1"/>
</dbReference>
<feature type="transmembrane region" description="Helical" evidence="3">
    <location>
        <begin position="803"/>
        <end position="822"/>
    </location>
</feature>
<dbReference type="Pfam" id="PF07494">
    <property type="entry name" value="Reg_prop"/>
    <property type="match status" value="7"/>
</dbReference>
<dbReference type="InterPro" id="IPR015943">
    <property type="entry name" value="WD40/YVTN_repeat-like_dom_sf"/>
</dbReference>
<keyword evidence="4" id="KW-0732">Signal</keyword>
<feature type="domain" description="GGDEF" evidence="5">
    <location>
        <begin position="886"/>
        <end position="1019"/>
    </location>
</feature>
<dbReference type="InterPro" id="IPR029787">
    <property type="entry name" value="Nucleotide_cyclase"/>
</dbReference>
<dbReference type="SUPFAM" id="SSF55073">
    <property type="entry name" value="Nucleotide cyclase"/>
    <property type="match status" value="1"/>
</dbReference>
<dbReference type="PROSITE" id="PS51318">
    <property type="entry name" value="TAT"/>
    <property type="match status" value="1"/>
</dbReference>
<dbReference type="PANTHER" id="PTHR45138">
    <property type="entry name" value="REGULATORY COMPONENTS OF SENSORY TRANSDUCTION SYSTEM"/>
    <property type="match status" value="1"/>
</dbReference>
<comment type="caution">
    <text evidence="6">The sequence shown here is derived from an EMBL/GenBank/DDBJ whole genome shotgun (WGS) entry which is preliminary data.</text>
</comment>
<evidence type="ECO:0000256" key="3">
    <source>
        <dbReference type="SAM" id="Phobius"/>
    </source>
</evidence>
<dbReference type="EC" id="2.7.7.65" evidence="1"/>
<comment type="catalytic activity">
    <reaction evidence="2">
        <text>2 GTP = 3',3'-c-di-GMP + 2 diphosphate</text>
        <dbReference type="Rhea" id="RHEA:24898"/>
        <dbReference type="ChEBI" id="CHEBI:33019"/>
        <dbReference type="ChEBI" id="CHEBI:37565"/>
        <dbReference type="ChEBI" id="CHEBI:58805"/>
        <dbReference type="EC" id="2.7.7.65"/>
    </reaction>
</comment>
<dbReference type="Proteomes" id="UP000231501">
    <property type="component" value="Unassembled WGS sequence"/>
</dbReference>
<keyword evidence="7" id="KW-1185">Reference proteome</keyword>
<dbReference type="InterPro" id="IPR000160">
    <property type="entry name" value="GGDEF_dom"/>
</dbReference>
<dbReference type="InterPro" id="IPR011123">
    <property type="entry name" value="Y_Y_Y"/>
</dbReference>
<keyword evidence="3" id="KW-1133">Transmembrane helix</keyword>
<dbReference type="Pfam" id="PF07495">
    <property type="entry name" value="Y_Y_Y"/>
    <property type="match status" value="1"/>
</dbReference>